<evidence type="ECO:0000256" key="3">
    <source>
        <dbReference type="ARBA" id="ARBA00004721"/>
    </source>
</evidence>
<dbReference type="Proteomes" id="UP000054144">
    <property type="component" value="Unassembled WGS sequence"/>
</dbReference>
<evidence type="ECO:0000256" key="1">
    <source>
        <dbReference type="ARBA" id="ARBA00001971"/>
    </source>
</evidence>
<dbReference type="InterPro" id="IPR050121">
    <property type="entry name" value="Cytochrome_P450_monoxygenase"/>
</dbReference>
<feature type="binding site" description="axial binding residue" evidence="13">
    <location>
        <position position="481"/>
    </location>
    <ligand>
        <name>heme</name>
        <dbReference type="ChEBI" id="CHEBI:30413"/>
    </ligand>
    <ligandPart>
        <name>Fe</name>
        <dbReference type="ChEBI" id="CHEBI:18248"/>
    </ligandPart>
</feature>
<evidence type="ECO:0000256" key="10">
    <source>
        <dbReference type="ARBA" id="ARBA00023004"/>
    </source>
</evidence>
<keyword evidence="16" id="KW-1185">Reference proteome</keyword>
<dbReference type="Pfam" id="PF00067">
    <property type="entry name" value="p450"/>
    <property type="match status" value="1"/>
</dbReference>
<dbReference type="EMBL" id="KN882146">
    <property type="protein sequence ID" value="KIY43011.1"/>
    <property type="molecule type" value="Genomic_DNA"/>
</dbReference>
<keyword evidence="11" id="KW-0503">Monooxygenase</keyword>
<dbReference type="OrthoDB" id="1470350at2759"/>
<dbReference type="InterPro" id="IPR002401">
    <property type="entry name" value="Cyt_P450_E_grp-I"/>
</dbReference>
<evidence type="ECO:0000256" key="11">
    <source>
        <dbReference type="ARBA" id="ARBA00023033"/>
    </source>
</evidence>
<evidence type="ECO:0000256" key="7">
    <source>
        <dbReference type="ARBA" id="ARBA00022723"/>
    </source>
</evidence>
<dbReference type="GO" id="GO:0020037">
    <property type="term" value="F:heme binding"/>
    <property type="evidence" value="ECO:0007669"/>
    <property type="project" value="InterPro"/>
</dbReference>
<name>A0A0D7A244_9AGAR</name>
<dbReference type="SUPFAM" id="SSF48264">
    <property type="entry name" value="Cytochrome P450"/>
    <property type="match status" value="1"/>
</dbReference>
<keyword evidence="12 14" id="KW-0472">Membrane</keyword>
<keyword evidence="10 13" id="KW-0408">Iron</keyword>
<dbReference type="PRINTS" id="PR00463">
    <property type="entry name" value="EP450I"/>
</dbReference>
<dbReference type="CDD" id="cd11069">
    <property type="entry name" value="CYP_FUM15-like"/>
    <property type="match status" value="1"/>
</dbReference>
<dbReference type="Gene3D" id="1.10.630.10">
    <property type="entry name" value="Cytochrome P450"/>
    <property type="match status" value="1"/>
</dbReference>
<evidence type="ECO:0000256" key="6">
    <source>
        <dbReference type="ARBA" id="ARBA00022692"/>
    </source>
</evidence>
<evidence type="ECO:0000256" key="9">
    <source>
        <dbReference type="ARBA" id="ARBA00023002"/>
    </source>
</evidence>
<dbReference type="GO" id="GO:0005506">
    <property type="term" value="F:iron ion binding"/>
    <property type="evidence" value="ECO:0007669"/>
    <property type="project" value="InterPro"/>
</dbReference>
<feature type="transmembrane region" description="Helical" evidence="14">
    <location>
        <begin position="6"/>
        <end position="22"/>
    </location>
</feature>
<evidence type="ECO:0000256" key="8">
    <source>
        <dbReference type="ARBA" id="ARBA00022989"/>
    </source>
</evidence>
<accession>A0A0D7A244</accession>
<comment type="similarity">
    <text evidence="4">Belongs to the cytochrome P450 family.</text>
</comment>
<dbReference type="GO" id="GO:0004497">
    <property type="term" value="F:monooxygenase activity"/>
    <property type="evidence" value="ECO:0007669"/>
    <property type="project" value="UniProtKB-KW"/>
</dbReference>
<dbReference type="AlphaFoldDB" id="A0A0D7A244"/>
<evidence type="ECO:0000313" key="16">
    <source>
        <dbReference type="Proteomes" id="UP000054144"/>
    </source>
</evidence>
<organism evidence="15 16">
    <name type="scientific">Fistulina hepatica ATCC 64428</name>
    <dbReference type="NCBI Taxonomy" id="1128425"/>
    <lineage>
        <taxon>Eukaryota</taxon>
        <taxon>Fungi</taxon>
        <taxon>Dikarya</taxon>
        <taxon>Basidiomycota</taxon>
        <taxon>Agaricomycotina</taxon>
        <taxon>Agaricomycetes</taxon>
        <taxon>Agaricomycetidae</taxon>
        <taxon>Agaricales</taxon>
        <taxon>Fistulinaceae</taxon>
        <taxon>Fistulina</taxon>
    </lineage>
</organism>
<proteinExistence type="inferred from homology"/>
<dbReference type="InterPro" id="IPR036396">
    <property type="entry name" value="Cyt_P450_sf"/>
</dbReference>
<comment type="cofactor">
    <cofactor evidence="1 13">
        <name>heme</name>
        <dbReference type="ChEBI" id="CHEBI:30413"/>
    </cofactor>
</comment>
<dbReference type="InterPro" id="IPR001128">
    <property type="entry name" value="Cyt_P450"/>
</dbReference>
<keyword evidence="5 13" id="KW-0349">Heme</keyword>
<reference evidence="15 16" key="1">
    <citation type="journal article" date="2015" name="Fungal Genet. Biol.">
        <title>Evolution of novel wood decay mechanisms in Agaricales revealed by the genome sequences of Fistulina hepatica and Cylindrobasidium torrendii.</title>
        <authorList>
            <person name="Floudas D."/>
            <person name="Held B.W."/>
            <person name="Riley R."/>
            <person name="Nagy L.G."/>
            <person name="Koehler G."/>
            <person name="Ransdell A.S."/>
            <person name="Younus H."/>
            <person name="Chow J."/>
            <person name="Chiniquy J."/>
            <person name="Lipzen A."/>
            <person name="Tritt A."/>
            <person name="Sun H."/>
            <person name="Haridas S."/>
            <person name="LaButti K."/>
            <person name="Ohm R.A."/>
            <person name="Kues U."/>
            <person name="Blanchette R.A."/>
            <person name="Grigoriev I.V."/>
            <person name="Minto R.E."/>
            <person name="Hibbett D.S."/>
        </authorList>
    </citation>
    <scope>NUCLEOTIDE SEQUENCE [LARGE SCALE GENOMIC DNA]</scope>
    <source>
        <strain evidence="15 16">ATCC 64428</strain>
    </source>
</reference>
<evidence type="ECO:0000313" key="15">
    <source>
        <dbReference type="EMBL" id="KIY43011.1"/>
    </source>
</evidence>
<evidence type="ECO:0000256" key="13">
    <source>
        <dbReference type="PIRSR" id="PIRSR602401-1"/>
    </source>
</evidence>
<sequence length="547" mass="61994">MLTYIISSLVAVIVLTLFRILYRRYASISISKVPGPSGTWLFGRVTDLLRADVGELQFEWQQQYGPVIQLKGPLGDDFLLISDPKALQYIYQTSGYRFPKPPLTRIFLEVLSGKGLFWAAGENHRRQRKVVIPGLGVSETRAFTPIFFRTAAKMTSLWRDLVAESPLEDQSTIMDISSWASRATLDAIGEAVFDYQFDALDNSDNPLSNGFRNTFNDAFSKPTNIYLLAMTIFRMMPKWFVRMIIRDFPISKLQRWRKAKDMTEDVARNFIREKAAALLENKRSRDIMSLAVKANASTDAKTKLTDIELVAQLRNVIAAGHETTANSITWTLYEMACHPGYQETLRKEIHAKELEMRQRGDDVMTAQDLESMQFLNAVIKESLRFHPAVPIINRISTTDDVLPLSVPIALTTGEVINELPIPKGQKIVASIASYNRFKPIWGEDAHMFNPYRWFRPDDGTKGTTLGMYANLMTFSAGLQGCIGWRIAILELQAFLIELIGNFELTVTPKSDKVRRQASVIMYPVVEGEREKGTQLPLTVRAVSREEE</sequence>
<evidence type="ECO:0000256" key="2">
    <source>
        <dbReference type="ARBA" id="ARBA00004370"/>
    </source>
</evidence>
<keyword evidence="7 13" id="KW-0479">Metal-binding</keyword>
<dbReference type="PANTHER" id="PTHR24305">
    <property type="entry name" value="CYTOCHROME P450"/>
    <property type="match status" value="1"/>
</dbReference>
<evidence type="ECO:0000256" key="4">
    <source>
        <dbReference type="ARBA" id="ARBA00010617"/>
    </source>
</evidence>
<keyword evidence="9" id="KW-0560">Oxidoreductase</keyword>
<dbReference type="GO" id="GO:0016020">
    <property type="term" value="C:membrane"/>
    <property type="evidence" value="ECO:0007669"/>
    <property type="project" value="UniProtKB-SubCell"/>
</dbReference>
<protein>
    <submittedName>
        <fullName evidence="15">Cytochrome P450</fullName>
    </submittedName>
</protein>
<comment type="pathway">
    <text evidence="3">Secondary metabolite biosynthesis; terpenoid biosynthesis.</text>
</comment>
<evidence type="ECO:0000256" key="5">
    <source>
        <dbReference type="ARBA" id="ARBA00022617"/>
    </source>
</evidence>
<evidence type="ECO:0000256" key="12">
    <source>
        <dbReference type="ARBA" id="ARBA00023136"/>
    </source>
</evidence>
<keyword evidence="8 14" id="KW-1133">Transmembrane helix</keyword>
<dbReference type="PANTHER" id="PTHR24305:SF166">
    <property type="entry name" value="CYTOCHROME P450 12A4, MITOCHONDRIAL-RELATED"/>
    <property type="match status" value="1"/>
</dbReference>
<gene>
    <name evidence="15" type="ORF">FISHEDRAFT_78926</name>
</gene>
<keyword evidence="6 14" id="KW-0812">Transmembrane</keyword>
<evidence type="ECO:0000256" key="14">
    <source>
        <dbReference type="SAM" id="Phobius"/>
    </source>
</evidence>
<dbReference type="GO" id="GO:0016705">
    <property type="term" value="F:oxidoreductase activity, acting on paired donors, with incorporation or reduction of molecular oxygen"/>
    <property type="evidence" value="ECO:0007669"/>
    <property type="project" value="InterPro"/>
</dbReference>
<comment type="subcellular location">
    <subcellularLocation>
        <location evidence="2">Membrane</location>
    </subcellularLocation>
</comment>
<dbReference type="PRINTS" id="PR00385">
    <property type="entry name" value="P450"/>
</dbReference>